<proteinExistence type="predicted"/>
<dbReference type="Proteomes" id="UP000294933">
    <property type="component" value="Unassembled WGS sequence"/>
</dbReference>
<evidence type="ECO:0000313" key="2">
    <source>
        <dbReference type="EMBL" id="TDL13394.1"/>
    </source>
</evidence>
<protein>
    <submittedName>
        <fullName evidence="2">Uncharacterized protein</fullName>
    </submittedName>
</protein>
<feature type="region of interest" description="Disordered" evidence="1">
    <location>
        <begin position="150"/>
        <end position="243"/>
    </location>
</feature>
<accession>A0A4Y7PDK9</accession>
<dbReference type="AlphaFoldDB" id="A0A4Y7PDK9"/>
<dbReference type="EMBL" id="ML170657">
    <property type="protein sequence ID" value="TDL13394.1"/>
    <property type="molecule type" value="Genomic_DNA"/>
</dbReference>
<feature type="compositionally biased region" description="Polar residues" evidence="1">
    <location>
        <begin position="151"/>
        <end position="164"/>
    </location>
</feature>
<organism evidence="2 3">
    <name type="scientific">Rickenella mellea</name>
    <dbReference type="NCBI Taxonomy" id="50990"/>
    <lineage>
        <taxon>Eukaryota</taxon>
        <taxon>Fungi</taxon>
        <taxon>Dikarya</taxon>
        <taxon>Basidiomycota</taxon>
        <taxon>Agaricomycotina</taxon>
        <taxon>Agaricomycetes</taxon>
        <taxon>Hymenochaetales</taxon>
        <taxon>Rickenellaceae</taxon>
        <taxon>Rickenella</taxon>
    </lineage>
</organism>
<sequence>MASSTGEGGGTPIQAQRDLREVKEIWHTHIRSRPNAGGDPRVRQHWVIKGKSLLRNISDLFKQLNNHRLYEKMLRRFAKWERHIAEIEAGNSIPDGTVDDLFLTEKRVEKLRPSHLQTLETATGSMRPTQSPGMFPKVIPANVSHTLPGLTLQSTGSIKNISQKPTERNGAIMGTRKSGKGGTRSHIDDASESDSASDRPVTVAPVRAGQKRPRQVKSASTIDSAEDEDEGAPETTKGTIPLDARIFPDGTIHHPHPTELDEDGDPVIVIYRPASRTCITCIETEHICALAYMGQACWWCYKTDTTCIFPTAKGGAKGKGNRQTMQPGMEHKDLDNINPKPGAPPVQKKMKTGAGAEGNYTSIKDFTEDDFGKSLTIRTANPGGPPANPREMVERIDVLEGIQGKAKRVLDEALENMERRALNVRVKQREYTQAVEDTRRAMKMMESQKKSFA</sequence>
<reference evidence="2 3" key="1">
    <citation type="submission" date="2018-06" db="EMBL/GenBank/DDBJ databases">
        <title>A transcriptomic atlas of mushroom development highlights an independent origin of complex multicellularity.</title>
        <authorList>
            <consortium name="DOE Joint Genome Institute"/>
            <person name="Krizsan K."/>
            <person name="Almasi E."/>
            <person name="Merenyi Z."/>
            <person name="Sahu N."/>
            <person name="Viragh M."/>
            <person name="Koszo T."/>
            <person name="Mondo S."/>
            <person name="Kiss B."/>
            <person name="Balint B."/>
            <person name="Kues U."/>
            <person name="Barry K."/>
            <person name="Hegedus J.C."/>
            <person name="Henrissat B."/>
            <person name="Johnson J."/>
            <person name="Lipzen A."/>
            <person name="Ohm R."/>
            <person name="Nagy I."/>
            <person name="Pangilinan J."/>
            <person name="Yan J."/>
            <person name="Xiong Y."/>
            <person name="Grigoriev I.V."/>
            <person name="Hibbett D.S."/>
            <person name="Nagy L.G."/>
        </authorList>
    </citation>
    <scope>NUCLEOTIDE SEQUENCE [LARGE SCALE GENOMIC DNA]</scope>
    <source>
        <strain evidence="2 3">SZMC22713</strain>
    </source>
</reference>
<evidence type="ECO:0000313" key="3">
    <source>
        <dbReference type="Proteomes" id="UP000294933"/>
    </source>
</evidence>
<evidence type="ECO:0000256" key="1">
    <source>
        <dbReference type="SAM" id="MobiDB-lite"/>
    </source>
</evidence>
<name>A0A4Y7PDK9_9AGAM</name>
<keyword evidence="3" id="KW-1185">Reference proteome</keyword>
<gene>
    <name evidence="2" type="ORF">BD410DRAFT_846999</name>
</gene>
<dbReference type="VEuPathDB" id="FungiDB:BD410DRAFT_846999"/>